<evidence type="ECO:0008006" key="5">
    <source>
        <dbReference type="Google" id="ProtNLM"/>
    </source>
</evidence>
<accession>A0A1Y1KHC4</accession>
<keyword evidence="1" id="KW-0732">Signal</keyword>
<reference evidence="3" key="3">
    <citation type="submission" date="2019-08" db="EMBL/GenBank/DDBJ databases">
        <authorList>
            <consortium name="Photinus pyralis genome working group"/>
            <person name="Fallon T.R."/>
            <person name="Sander Lower S.E."/>
            <person name="Weng J.-K."/>
        </authorList>
    </citation>
    <scope>NUCLEOTIDE SEQUENCE</scope>
    <source>
        <strain evidence="3">1611_PpyrPB1</strain>
        <tissue evidence="3">Whole body</tissue>
    </source>
</reference>
<dbReference type="Proteomes" id="UP000327044">
    <property type="component" value="Unassembled WGS sequence"/>
</dbReference>
<proteinExistence type="predicted"/>
<feature type="signal peptide" evidence="1">
    <location>
        <begin position="1"/>
        <end position="17"/>
    </location>
</feature>
<protein>
    <recommendedName>
        <fullName evidence="5">Protein sleepless</fullName>
    </recommendedName>
</protein>
<dbReference type="OrthoDB" id="6766563at2759"/>
<dbReference type="InParanoid" id="A0A1Y1KHC4"/>
<evidence type="ECO:0000313" key="2">
    <source>
        <dbReference type="EMBL" id="JAV58955.1"/>
    </source>
</evidence>
<organism evidence="2">
    <name type="scientific">Photinus pyralis</name>
    <name type="common">Common eastern firefly</name>
    <name type="synonym">Lampyris pyralis</name>
    <dbReference type="NCBI Taxonomy" id="7054"/>
    <lineage>
        <taxon>Eukaryota</taxon>
        <taxon>Metazoa</taxon>
        <taxon>Ecdysozoa</taxon>
        <taxon>Arthropoda</taxon>
        <taxon>Hexapoda</taxon>
        <taxon>Insecta</taxon>
        <taxon>Pterygota</taxon>
        <taxon>Neoptera</taxon>
        <taxon>Endopterygota</taxon>
        <taxon>Coleoptera</taxon>
        <taxon>Polyphaga</taxon>
        <taxon>Elateriformia</taxon>
        <taxon>Elateroidea</taxon>
        <taxon>Lampyridae</taxon>
        <taxon>Lampyrinae</taxon>
        <taxon>Photinus</taxon>
    </lineage>
</organism>
<keyword evidence="4" id="KW-1185">Reference proteome</keyword>
<dbReference type="EMBL" id="GEZM01086909">
    <property type="protein sequence ID" value="JAV58955.1"/>
    <property type="molecule type" value="Transcribed_RNA"/>
</dbReference>
<dbReference type="AlphaFoldDB" id="A0A1Y1KHC4"/>
<evidence type="ECO:0000313" key="4">
    <source>
        <dbReference type="Proteomes" id="UP000327044"/>
    </source>
</evidence>
<name>A0A1Y1KHC4_PHOPY</name>
<evidence type="ECO:0000313" key="3">
    <source>
        <dbReference type="EMBL" id="KAB0794234.1"/>
    </source>
</evidence>
<sequence length="134" mass="14820">MKRILLIACTLIASGQALKCYHCQSEVENGCKLEAKPQETNCGKPAKDYQIVCVYKAFYDGAHHRVSSGCETLLNTSPIDKSSIHNCEDDKGTFKVKECRVCNTELCNSADARKAALILLQICLPIAYLANKMF</sequence>
<gene>
    <name evidence="3" type="ORF">PPYR_13854</name>
</gene>
<reference evidence="2" key="1">
    <citation type="journal article" date="2016" name="Sci. Rep.">
        <title>Molecular characterization of firefly nuptial gifts: a multi-omics approach sheds light on postcopulatory sexual selection.</title>
        <authorList>
            <person name="Al-Wathiqui N."/>
            <person name="Fallon T.R."/>
            <person name="South A."/>
            <person name="Weng J.K."/>
            <person name="Lewis S.M."/>
        </authorList>
    </citation>
    <scope>NUCLEOTIDE SEQUENCE</scope>
</reference>
<reference evidence="3 4" key="2">
    <citation type="journal article" date="2018" name="Elife">
        <title>Firefly genomes illuminate parallel origins of bioluminescence in beetles.</title>
        <authorList>
            <person name="Fallon T.R."/>
            <person name="Lower S.E."/>
            <person name="Chang C.H."/>
            <person name="Bessho-Uehara M."/>
            <person name="Martin G.J."/>
            <person name="Bewick A.J."/>
            <person name="Behringer M."/>
            <person name="Debat H.J."/>
            <person name="Wong I."/>
            <person name="Day J.C."/>
            <person name="Suvorov A."/>
            <person name="Silva C.J."/>
            <person name="Stanger-Hall K.F."/>
            <person name="Hall D.W."/>
            <person name="Schmitz R.J."/>
            <person name="Nelson D.R."/>
            <person name="Lewis S.M."/>
            <person name="Shigenobu S."/>
            <person name="Bybee S.M."/>
            <person name="Larracuente A.M."/>
            <person name="Oba Y."/>
            <person name="Weng J.K."/>
        </authorList>
    </citation>
    <scope>NUCLEOTIDE SEQUENCE [LARGE SCALE GENOMIC DNA]</scope>
    <source>
        <strain evidence="3">1611_PpyrPB1</strain>
        <tissue evidence="3">Whole body</tissue>
    </source>
</reference>
<evidence type="ECO:0000256" key="1">
    <source>
        <dbReference type="SAM" id="SignalP"/>
    </source>
</evidence>
<feature type="chain" id="PRO_5036029765" description="Protein sleepless" evidence="1">
    <location>
        <begin position="18"/>
        <end position="134"/>
    </location>
</feature>
<dbReference type="EMBL" id="VVIM01000009">
    <property type="protein sequence ID" value="KAB0794234.1"/>
    <property type="molecule type" value="Genomic_DNA"/>
</dbReference>